<evidence type="ECO:0000313" key="2">
    <source>
        <dbReference type="Proteomes" id="UP000614123"/>
    </source>
</evidence>
<dbReference type="Proteomes" id="UP000614123">
    <property type="component" value="Unassembled WGS sequence"/>
</dbReference>
<keyword evidence="2" id="KW-1185">Reference proteome</keyword>
<dbReference type="EMBL" id="JAEILD010000057">
    <property type="protein sequence ID" value="MBI6649828.1"/>
    <property type="molecule type" value="Genomic_DNA"/>
</dbReference>
<organism evidence="1 2">
    <name type="scientific">Pseudomonas veronii</name>
    <dbReference type="NCBI Taxonomy" id="76761"/>
    <lineage>
        <taxon>Bacteria</taxon>
        <taxon>Pseudomonadati</taxon>
        <taxon>Pseudomonadota</taxon>
        <taxon>Gammaproteobacteria</taxon>
        <taxon>Pseudomonadales</taxon>
        <taxon>Pseudomonadaceae</taxon>
        <taxon>Pseudomonas</taxon>
    </lineage>
</organism>
<sequence length="78" mass="8631">MSKFLTYVIRLPEDQGAKTAINTGVRALVEKHGGEITAASNEDEMTILDMIENHEDFPEYIAVEARAQAKELCAKAVH</sequence>
<comment type="caution">
    <text evidence="1">The sequence shown here is derived from an EMBL/GenBank/DDBJ whole genome shotgun (WGS) entry which is preliminary data.</text>
</comment>
<name>A0ABS0VHK1_PSEVE</name>
<accession>A0ABS0VHK1</accession>
<proteinExistence type="predicted"/>
<dbReference type="RefSeq" id="WP_198718526.1">
    <property type="nucleotide sequence ID" value="NZ_JAEILD010000057.1"/>
</dbReference>
<reference evidence="1 2" key="1">
    <citation type="submission" date="2020-12" db="EMBL/GenBank/DDBJ databases">
        <title>Comparative genomic insights into the epidemiology and virulence of plant pathogenic Pseudomonads from Turkey.</title>
        <authorList>
            <person name="Dillon M."/>
            <person name="Ruiz-Bedoya T."/>
            <person name="Bendalovic-Torma C."/>
            <person name="Guttman K.M."/>
            <person name="Kwak H."/>
            <person name="Middleton M.A."/>
            <person name="Wang P.W."/>
            <person name="Horuz S."/>
            <person name="Aysan Y."/>
            <person name="Guttman D.S."/>
        </authorList>
    </citation>
    <scope>NUCLEOTIDE SEQUENCE [LARGE SCALE GENOMIC DNA]</scope>
    <source>
        <strain evidence="1 2">S4_EA_3a</strain>
    </source>
</reference>
<evidence type="ECO:0000313" key="1">
    <source>
        <dbReference type="EMBL" id="MBI6649828.1"/>
    </source>
</evidence>
<protein>
    <submittedName>
        <fullName evidence="1">Uncharacterized protein</fullName>
    </submittedName>
</protein>
<gene>
    <name evidence="1" type="ORF">YA0849_12535</name>
</gene>